<gene>
    <name evidence="1" type="ORF">TPC1_31858</name>
</gene>
<organism evidence="1">
    <name type="scientific">Trepomonas sp. PC1</name>
    <dbReference type="NCBI Taxonomy" id="1076344"/>
    <lineage>
        <taxon>Eukaryota</taxon>
        <taxon>Metamonada</taxon>
        <taxon>Diplomonadida</taxon>
        <taxon>Hexamitidae</taxon>
        <taxon>Hexamitinae</taxon>
        <taxon>Trepomonas</taxon>
    </lineage>
</organism>
<proteinExistence type="predicted"/>
<feature type="non-terminal residue" evidence="1">
    <location>
        <position position="304"/>
    </location>
</feature>
<evidence type="ECO:0000313" key="1">
    <source>
        <dbReference type="EMBL" id="JAP88647.1"/>
    </source>
</evidence>
<reference evidence="1" key="1">
    <citation type="submission" date="2015-07" db="EMBL/GenBank/DDBJ databases">
        <title>Adaptation to a free-living lifestyle via gene acquisitions in the diplomonad Trepomonas sp. PC1.</title>
        <authorList>
            <person name="Xu F."/>
            <person name="Jerlstrom-Hultqvist J."/>
            <person name="Kolisko M."/>
            <person name="Simpson A.G.B."/>
            <person name="Roger A.J."/>
            <person name="Svard S.G."/>
            <person name="Andersson J.O."/>
        </authorList>
    </citation>
    <scope>NUCLEOTIDE SEQUENCE</scope>
    <source>
        <strain evidence="1">PC1</strain>
    </source>
</reference>
<accession>A0A146JW74</accession>
<dbReference type="EMBL" id="GDID01007959">
    <property type="protein sequence ID" value="JAP88647.1"/>
    <property type="molecule type" value="Transcribed_RNA"/>
</dbReference>
<protein>
    <submittedName>
        <fullName evidence="1">Uncharacterized protein</fullName>
    </submittedName>
</protein>
<name>A0A146JW74_9EUKA</name>
<dbReference type="AlphaFoldDB" id="A0A146JW74"/>
<feature type="non-terminal residue" evidence="1">
    <location>
        <position position="1"/>
    </location>
</feature>
<sequence length="304" mass="35922">KKIVYRTILNENLDPIQEVEFQTNYGIFRSQAPGCNMNEKLSKKEQKNLYAITSFTYEQIEQFLPRDSYLKFAVSRCLFLLYQTQQRLSFLNLIQNLTKKEKQNIPAMIFDLCTVGNCLISISSQQAANQFELVQNVAQFMEKVNITKFTNFPFLENINQFVQDPAIQFFITFPDDLEEIKLEHPLLKDESLQQRIQQTFSFFSVQNQQNLNLKAFQTIQRDRVIKYQDFDNIQSLLYQIKHHKKYIFDLRGVQDMSAVQLAIGGNCEQVQLGSLWAQDTWQKVNEFRRTEEGNEFMYGCEDWQ</sequence>